<protein>
    <submittedName>
        <fullName evidence="2">Uncharacterized protein</fullName>
    </submittedName>
</protein>
<evidence type="ECO:0000256" key="1">
    <source>
        <dbReference type="SAM" id="MobiDB-lite"/>
    </source>
</evidence>
<feature type="region of interest" description="Disordered" evidence="1">
    <location>
        <begin position="115"/>
        <end position="143"/>
    </location>
</feature>
<proteinExistence type="predicted"/>
<evidence type="ECO:0000313" key="2">
    <source>
        <dbReference type="EMBL" id="KAL3390580.1"/>
    </source>
</evidence>
<organism evidence="2 3">
    <name type="scientific">Trichogramma kaykai</name>
    <dbReference type="NCBI Taxonomy" id="54128"/>
    <lineage>
        <taxon>Eukaryota</taxon>
        <taxon>Metazoa</taxon>
        <taxon>Ecdysozoa</taxon>
        <taxon>Arthropoda</taxon>
        <taxon>Hexapoda</taxon>
        <taxon>Insecta</taxon>
        <taxon>Pterygota</taxon>
        <taxon>Neoptera</taxon>
        <taxon>Endopterygota</taxon>
        <taxon>Hymenoptera</taxon>
        <taxon>Apocrita</taxon>
        <taxon>Proctotrupomorpha</taxon>
        <taxon>Chalcidoidea</taxon>
        <taxon>Trichogrammatidae</taxon>
        <taxon>Trichogramma</taxon>
    </lineage>
</organism>
<comment type="caution">
    <text evidence="2">The sequence shown here is derived from an EMBL/GenBank/DDBJ whole genome shotgun (WGS) entry which is preliminary data.</text>
</comment>
<reference evidence="2 3" key="1">
    <citation type="journal article" date="2024" name="bioRxiv">
        <title>A reference genome for Trichogramma kaykai: A tiny desert-dwelling parasitoid wasp with competing sex-ratio distorters.</title>
        <authorList>
            <person name="Culotta J."/>
            <person name="Lindsey A.R."/>
        </authorList>
    </citation>
    <scope>NUCLEOTIDE SEQUENCE [LARGE SCALE GENOMIC DNA]</scope>
    <source>
        <strain evidence="2 3">KSX58</strain>
    </source>
</reference>
<accession>A0ABD2WBW1</accession>
<dbReference type="Proteomes" id="UP001627154">
    <property type="component" value="Unassembled WGS sequence"/>
</dbReference>
<dbReference type="EMBL" id="JBJJXI010000117">
    <property type="protein sequence ID" value="KAL3390580.1"/>
    <property type="molecule type" value="Genomic_DNA"/>
</dbReference>
<feature type="compositionally biased region" description="Polar residues" evidence="1">
    <location>
        <begin position="115"/>
        <end position="132"/>
    </location>
</feature>
<gene>
    <name evidence="2" type="ORF">TKK_014723</name>
</gene>
<dbReference type="AlphaFoldDB" id="A0ABD2WBW1"/>
<feature type="region of interest" description="Disordered" evidence="1">
    <location>
        <begin position="13"/>
        <end position="32"/>
    </location>
</feature>
<keyword evidence="3" id="KW-1185">Reference proteome</keyword>
<sequence>MCYLIVDDRKKCQRGRSRLPPKRSSSSYSSSRRRWTTTTALTHIYAELLKLAEIANRDIKANVTIGSVKFRVMYTQSPAAAPINVSMRHRASRRPRKVIQTYLYIRTPDRATTIYSGSGRSHTSAPVGTPHTQAFKKSRSSVPRLPDVPAAKLRARGHTRYDFGCSPPSGDFANYL</sequence>
<name>A0ABD2WBW1_9HYME</name>
<evidence type="ECO:0000313" key="3">
    <source>
        <dbReference type="Proteomes" id="UP001627154"/>
    </source>
</evidence>